<feature type="signal peptide" evidence="3">
    <location>
        <begin position="1"/>
        <end position="16"/>
    </location>
</feature>
<feature type="non-terminal residue" evidence="4">
    <location>
        <position position="299"/>
    </location>
</feature>
<accession>A0A087TKZ6</accession>
<evidence type="ECO:0000313" key="5">
    <source>
        <dbReference type="Proteomes" id="UP000054359"/>
    </source>
</evidence>
<keyword evidence="1" id="KW-0433">Leucine-rich repeat</keyword>
<gene>
    <name evidence="4" type="ORF">X975_07769</name>
</gene>
<dbReference type="SUPFAM" id="SSF52058">
    <property type="entry name" value="L domain-like"/>
    <property type="match status" value="1"/>
</dbReference>
<keyword evidence="5" id="KW-1185">Reference proteome</keyword>
<organism evidence="4 5">
    <name type="scientific">Stegodyphus mimosarum</name>
    <name type="common">African social velvet spider</name>
    <dbReference type="NCBI Taxonomy" id="407821"/>
    <lineage>
        <taxon>Eukaryota</taxon>
        <taxon>Metazoa</taxon>
        <taxon>Ecdysozoa</taxon>
        <taxon>Arthropoda</taxon>
        <taxon>Chelicerata</taxon>
        <taxon>Arachnida</taxon>
        <taxon>Araneae</taxon>
        <taxon>Araneomorphae</taxon>
        <taxon>Entelegynae</taxon>
        <taxon>Eresoidea</taxon>
        <taxon>Eresidae</taxon>
        <taxon>Stegodyphus</taxon>
    </lineage>
</organism>
<dbReference type="InterPro" id="IPR003591">
    <property type="entry name" value="Leu-rich_rpt_typical-subtyp"/>
</dbReference>
<dbReference type="STRING" id="407821.A0A087TKZ6"/>
<dbReference type="Pfam" id="PF13855">
    <property type="entry name" value="LRR_8"/>
    <property type="match status" value="1"/>
</dbReference>
<dbReference type="PANTHER" id="PTHR24366">
    <property type="entry name" value="IG(IMMUNOGLOBULIN) AND LRR(LEUCINE RICH REPEAT) DOMAINS"/>
    <property type="match status" value="1"/>
</dbReference>
<evidence type="ECO:0000256" key="1">
    <source>
        <dbReference type="ARBA" id="ARBA00022614"/>
    </source>
</evidence>
<dbReference type="OrthoDB" id="2013775at2759"/>
<proteinExistence type="predicted"/>
<dbReference type="AlphaFoldDB" id="A0A087TKZ6"/>
<protein>
    <submittedName>
        <fullName evidence="4">Leucine-rich repeat and immunoglobulin-like domain-containing nogo receptor-interacting protein 1</fullName>
    </submittedName>
</protein>
<dbReference type="OMA" id="LWRLMFH"/>
<dbReference type="InterPro" id="IPR001611">
    <property type="entry name" value="Leu-rich_rpt"/>
</dbReference>
<dbReference type="Gene3D" id="3.80.10.10">
    <property type="entry name" value="Ribonuclease Inhibitor"/>
    <property type="match status" value="1"/>
</dbReference>
<dbReference type="SMART" id="SM00369">
    <property type="entry name" value="LRR_TYP"/>
    <property type="match status" value="3"/>
</dbReference>
<evidence type="ECO:0000256" key="3">
    <source>
        <dbReference type="SAM" id="SignalP"/>
    </source>
</evidence>
<evidence type="ECO:0000313" key="4">
    <source>
        <dbReference type="EMBL" id="KFM65785.1"/>
    </source>
</evidence>
<dbReference type="EMBL" id="KK115698">
    <property type="protein sequence ID" value="KFM65785.1"/>
    <property type="molecule type" value="Genomic_DNA"/>
</dbReference>
<keyword evidence="2" id="KW-0677">Repeat</keyword>
<dbReference type="InterPro" id="IPR032675">
    <property type="entry name" value="LRR_dom_sf"/>
</dbReference>
<reference evidence="4 5" key="1">
    <citation type="submission" date="2013-11" db="EMBL/GenBank/DDBJ databases">
        <title>Genome sequencing of Stegodyphus mimosarum.</title>
        <authorList>
            <person name="Bechsgaard J."/>
        </authorList>
    </citation>
    <scope>NUCLEOTIDE SEQUENCE [LARGE SCALE GENOMIC DNA]</scope>
</reference>
<dbReference type="Proteomes" id="UP000054359">
    <property type="component" value="Unassembled WGS sequence"/>
</dbReference>
<keyword evidence="3" id="KW-0732">Signal</keyword>
<feature type="chain" id="PRO_5001829765" evidence="3">
    <location>
        <begin position="17"/>
        <end position="299"/>
    </location>
</feature>
<name>A0A087TKZ6_STEMI</name>
<evidence type="ECO:0000256" key="2">
    <source>
        <dbReference type="ARBA" id="ARBA00022737"/>
    </source>
</evidence>
<sequence>MFPCLILTVLCGVVLGTCPSEESLAPFCRCLSYDTYAMLACANIFNAADLYQPIISTVESGYKLYSLAINNSSLQYIPHDLFKNTGLQKIMLVSSQLMSLSDDDLAFEGLEDSLIEIRATDAHYIAQWDWQQLRNMRKLQLIDVNWIVMGTVEPFPELNDLSTIGIIRAEISLIADDAFSRLSNLEILNMKNNDITELKRSMLPNPATKLLILDFSGNDLQTLPTDFFTNMPNLQTLQLDDNMFVTLAEDVFAWPLEHLMTFTLKGNQFRCDCRLRWLVGRRIPFDFIAECALPDSVAG</sequence>
<keyword evidence="4" id="KW-0675">Receptor</keyword>
<dbReference type="PANTHER" id="PTHR24366:SF170">
    <property type="entry name" value="RE50361P"/>
    <property type="match status" value="1"/>
</dbReference>